<protein>
    <submittedName>
        <fullName evidence="3">Transposase</fullName>
    </submittedName>
</protein>
<evidence type="ECO:0000313" key="4">
    <source>
        <dbReference type="Proteomes" id="UP000592780"/>
    </source>
</evidence>
<keyword evidence="4" id="KW-1185">Reference proteome</keyword>
<dbReference type="RefSeq" id="WP_018435920.1">
    <property type="nucleotide sequence ID" value="NZ_JACHDD010000030.1"/>
</dbReference>
<accession>A0A6I1Q1Y7</accession>
<dbReference type="InterPro" id="IPR003346">
    <property type="entry name" value="Transposase_20"/>
</dbReference>
<dbReference type="Proteomes" id="UP000592780">
    <property type="component" value="Unassembled WGS sequence"/>
</dbReference>
<name>A0A6I1Q1Y7_PARAM</name>
<dbReference type="PANTHER" id="PTHR33055">
    <property type="entry name" value="TRANSPOSASE FOR INSERTION SEQUENCE ELEMENT IS1111A"/>
    <property type="match status" value="1"/>
</dbReference>
<proteinExistence type="predicted"/>
<dbReference type="Pfam" id="PF02371">
    <property type="entry name" value="Transposase_20"/>
    <property type="match status" value="1"/>
</dbReference>
<dbReference type="InterPro" id="IPR047650">
    <property type="entry name" value="Transpos_IS110"/>
</dbReference>
<dbReference type="EMBL" id="JACHDD010000030">
    <property type="protein sequence ID" value="MBB5429527.1"/>
    <property type="molecule type" value="Genomic_DNA"/>
</dbReference>
<evidence type="ECO:0000259" key="1">
    <source>
        <dbReference type="Pfam" id="PF01548"/>
    </source>
</evidence>
<feature type="domain" description="Transposase IS116/IS110/IS902 C-terminal" evidence="2">
    <location>
        <begin position="211"/>
        <end position="290"/>
    </location>
</feature>
<sequence length="341" mass="38192">MEIDVLGIDLAKQIFQLHGADRRGRVVHRSKVSRSSFFEAVRALNPKLVVMEACSTAHHWRRRFQSVGIEVRPISPQYVAPFVKTNKNDRNDAEAIVEAASRPTMRFVTIKSVEQQDIQAAHRMRAILLRHRTALINQIRGLLGERGLAIARSPEAFRRAIPELLRTSADELTSFCQTLLTELLQHMRAIEERVHLIEASIQTFMKKSALCRKIAEIPGIGPITATAVVAAVGDARQFRNGRHLSAWLGLVPRQYSSGGKPRLHGISRRGDTYLRTLLIHGARAVLRYAPKKTDPQSIWLQELMARRGHNCAAVALANRNARIIQALLSSEATYMTRSAAT</sequence>
<dbReference type="OrthoDB" id="5289737at2"/>
<evidence type="ECO:0000313" key="3">
    <source>
        <dbReference type="EMBL" id="MBB5429527.1"/>
    </source>
</evidence>
<reference evidence="3 4" key="1">
    <citation type="submission" date="2020-08" db="EMBL/GenBank/DDBJ databases">
        <title>Genomic Encyclopedia of Type Strains, Phase IV (KMG-V): Genome sequencing to study the core and pangenomes of soil and plant-associated prokaryotes.</title>
        <authorList>
            <person name="Whitman W."/>
        </authorList>
    </citation>
    <scope>NUCLEOTIDE SEQUENCE [LARGE SCALE GENOMIC DNA]</scope>
    <source>
        <strain evidence="3 4">JPY158</strain>
    </source>
</reference>
<evidence type="ECO:0000259" key="2">
    <source>
        <dbReference type="Pfam" id="PF02371"/>
    </source>
</evidence>
<organism evidence="3 4">
    <name type="scientific">Paraburkholderia atlantica</name>
    <dbReference type="NCBI Taxonomy" id="2654982"/>
    <lineage>
        <taxon>Bacteria</taxon>
        <taxon>Pseudomonadati</taxon>
        <taxon>Pseudomonadota</taxon>
        <taxon>Betaproteobacteria</taxon>
        <taxon>Burkholderiales</taxon>
        <taxon>Burkholderiaceae</taxon>
        <taxon>Paraburkholderia</taxon>
    </lineage>
</organism>
<gene>
    <name evidence="3" type="ORF">HDG40_007724</name>
</gene>
<comment type="caution">
    <text evidence="3">The sequence shown here is derived from an EMBL/GenBank/DDBJ whole genome shotgun (WGS) entry which is preliminary data.</text>
</comment>
<dbReference type="PANTHER" id="PTHR33055:SF3">
    <property type="entry name" value="PUTATIVE TRANSPOSASE FOR IS117-RELATED"/>
    <property type="match status" value="1"/>
</dbReference>
<dbReference type="GO" id="GO:0006313">
    <property type="term" value="P:DNA transposition"/>
    <property type="evidence" value="ECO:0007669"/>
    <property type="project" value="InterPro"/>
</dbReference>
<dbReference type="GO" id="GO:0003677">
    <property type="term" value="F:DNA binding"/>
    <property type="evidence" value="ECO:0007669"/>
    <property type="project" value="InterPro"/>
</dbReference>
<dbReference type="Pfam" id="PF01548">
    <property type="entry name" value="DEDD_Tnp_IS110"/>
    <property type="match status" value="1"/>
</dbReference>
<dbReference type="GO" id="GO:0004803">
    <property type="term" value="F:transposase activity"/>
    <property type="evidence" value="ECO:0007669"/>
    <property type="project" value="InterPro"/>
</dbReference>
<feature type="domain" description="Transposase IS110-like N-terminal" evidence="1">
    <location>
        <begin position="6"/>
        <end position="143"/>
    </location>
</feature>
<dbReference type="NCBIfam" id="NF033542">
    <property type="entry name" value="transpos_IS110"/>
    <property type="match status" value="1"/>
</dbReference>
<dbReference type="AlphaFoldDB" id="A0A6I1Q1Y7"/>
<dbReference type="InterPro" id="IPR002525">
    <property type="entry name" value="Transp_IS110-like_N"/>
</dbReference>